<dbReference type="Gene3D" id="3.40.50.1820">
    <property type="entry name" value="alpha/beta hydrolase"/>
    <property type="match status" value="1"/>
</dbReference>
<dbReference type="EMBL" id="KZ293648">
    <property type="protein sequence ID" value="PBK98049.1"/>
    <property type="molecule type" value="Genomic_DNA"/>
</dbReference>
<dbReference type="OrthoDB" id="5985073at2759"/>
<accession>A0A2H3DS48</accession>
<organism evidence="1 2">
    <name type="scientific">Armillaria gallica</name>
    <name type="common">Bulbous honey fungus</name>
    <name type="synonym">Armillaria bulbosa</name>
    <dbReference type="NCBI Taxonomy" id="47427"/>
    <lineage>
        <taxon>Eukaryota</taxon>
        <taxon>Fungi</taxon>
        <taxon>Dikarya</taxon>
        <taxon>Basidiomycota</taxon>
        <taxon>Agaricomycotina</taxon>
        <taxon>Agaricomycetes</taxon>
        <taxon>Agaricomycetidae</taxon>
        <taxon>Agaricales</taxon>
        <taxon>Marasmiineae</taxon>
        <taxon>Physalacriaceae</taxon>
        <taxon>Armillaria</taxon>
    </lineage>
</organism>
<gene>
    <name evidence="1" type="ORF">ARMGADRAFT_1026176</name>
</gene>
<reference evidence="2" key="1">
    <citation type="journal article" date="2017" name="Nat. Ecol. Evol.">
        <title>Genome expansion and lineage-specific genetic innovations in the forest pathogenic fungi Armillaria.</title>
        <authorList>
            <person name="Sipos G."/>
            <person name="Prasanna A.N."/>
            <person name="Walter M.C."/>
            <person name="O'Connor E."/>
            <person name="Balint B."/>
            <person name="Krizsan K."/>
            <person name="Kiss B."/>
            <person name="Hess J."/>
            <person name="Varga T."/>
            <person name="Slot J."/>
            <person name="Riley R."/>
            <person name="Boka B."/>
            <person name="Rigling D."/>
            <person name="Barry K."/>
            <person name="Lee J."/>
            <person name="Mihaltcheva S."/>
            <person name="LaButti K."/>
            <person name="Lipzen A."/>
            <person name="Waldron R."/>
            <person name="Moloney N.M."/>
            <person name="Sperisen C."/>
            <person name="Kredics L."/>
            <person name="Vagvoelgyi C."/>
            <person name="Patrignani A."/>
            <person name="Fitzpatrick D."/>
            <person name="Nagy I."/>
            <person name="Doyle S."/>
            <person name="Anderson J.B."/>
            <person name="Grigoriev I.V."/>
            <person name="Gueldener U."/>
            <person name="Muensterkoetter M."/>
            <person name="Nagy L.G."/>
        </authorList>
    </citation>
    <scope>NUCLEOTIDE SEQUENCE [LARGE SCALE GENOMIC DNA]</scope>
    <source>
        <strain evidence="2">Ar21-2</strain>
    </source>
</reference>
<sequence length="239" mass="26557">MNPLVKLVLHECVCVKQPLSLDIKNGIPWVKAWTKEITRHLNMTIYPNLQVIIVAGHSAGSQMTQHYVALRLSTEDDNRLHFWIGTSLAKEQKEISPHHSIANPGSMGWCQISLPTQLQMLTLLNGKVSLKDTTDIQLVMPGDLKTTAMAILDVKQKGYQNVGPEYQVTWRPPCKSQTQGNTHLERGQYFVSMLEDMGGIPNCTTIDWVPGVGHDAEGMMASNVGVDKLFQYMGAENCA</sequence>
<dbReference type="InParanoid" id="A0A2H3DS48"/>
<name>A0A2H3DS48_ARMGA</name>
<evidence type="ECO:0000313" key="2">
    <source>
        <dbReference type="Proteomes" id="UP000217790"/>
    </source>
</evidence>
<dbReference type="Proteomes" id="UP000217790">
    <property type="component" value="Unassembled WGS sequence"/>
</dbReference>
<keyword evidence="2" id="KW-1185">Reference proteome</keyword>
<evidence type="ECO:0008006" key="3">
    <source>
        <dbReference type="Google" id="ProtNLM"/>
    </source>
</evidence>
<dbReference type="PANTHER" id="PTHR35560">
    <property type="entry name" value="BLL0132 PROTEIN"/>
    <property type="match status" value="1"/>
</dbReference>
<dbReference type="InterPro" id="IPR029058">
    <property type="entry name" value="AB_hydrolase_fold"/>
</dbReference>
<protein>
    <recommendedName>
        <fullName evidence="3">Alpha/beta-hydrolase</fullName>
    </recommendedName>
</protein>
<proteinExistence type="predicted"/>
<dbReference type="STRING" id="47427.A0A2H3DS48"/>
<dbReference type="AlphaFoldDB" id="A0A2H3DS48"/>
<evidence type="ECO:0000313" key="1">
    <source>
        <dbReference type="EMBL" id="PBK98049.1"/>
    </source>
</evidence>
<dbReference type="PANTHER" id="PTHR35560:SF3">
    <property type="entry name" value="PEPTIDASE S9 PROLYL OLIGOPEPTIDASE CATALYTIC DOMAIN-CONTAINING PROTEIN"/>
    <property type="match status" value="1"/>
</dbReference>